<dbReference type="SFLD" id="SFLDG00363">
    <property type="entry name" value="AMPS_(cytGST):_Alpha-__Mu-__Pi"/>
    <property type="match status" value="1"/>
</dbReference>
<evidence type="ECO:0000313" key="8">
    <source>
        <dbReference type="Proteomes" id="UP001642540"/>
    </source>
</evidence>
<dbReference type="SFLD" id="SFLDG01205">
    <property type="entry name" value="AMPS.1"/>
    <property type="match status" value="1"/>
</dbReference>
<dbReference type="InterPro" id="IPR010987">
    <property type="entry name" value="Glutathione-S-Trfase_C-like"/>
</dbReference>
<dbReference type="Pfam" id="PF02798">
    <property type="entry name" value="GST_N"/>
    <property type="match status" value="1"/>
</dbReference>
<dbReference type="Pfam" id="PF14497">
    <property type="entry name" value="GST_C_3"/>
    <property type="match status" value="1"/>
</dbReference>
<dbReference type="PROSITE" id="PS50404">
    <property type="entry name" value="GST_NTER"/>
    <property type="match status" value="1"/>
</dbReference>
<organism evidence="7 8">
    <name type="scientific">Orchesella dallaii</name>
    <dbReference type="NCBI Taxonomy" id="48710"/>
    <lineage>
        <taxon>Eukaryota</taxon>
        <taxon>Metazoa</taxon>
        <taxon>Ecdysozoa</taxon>
        <taxon>Arthropoda</taxon>
        <taxon>Hexapoda</taxon>
        <taxon>Collembola</taxon>
        <taxon>Entomobryomorpha</taxon>
        <taxon>Entomobryoidea</taxon>
        <taxon>Orchesellidae</taxon>
        <taxon>Orchesellinae</taxon>
        <taxon>Orchesella</taxon>
    </lineage>
</organism>
<dbReference type="SUPFAM" id="SSF47616">
    <property type="entry name" value="GST C-terminal domain-like"/>
    <property type="match status" value="1"/>
</dbReference>
<dbReference type="CDD" id="cd03039">
    <property type="entry name" value="GST_N_Sigma_like"/>
    <property type="match status" value="1"/>
</dbReference>
<comment type="caution">
    <text evidence="7">The sequence shown here is derived from an EMBL/GenBank/DDBJ whole genome shotgun (WGS) entry which is preliminary data.</text>
</comment>
<reference evidence="7 8" key="1">
    <citation type="submission" date="2024-08" db="EMBL/GenBank/DDBJ databases">
        <authorList>
            <person name="Cucini C."/>
            <person name="Frati F."/>
        </authorList>
    </citation>
    <scope>NUCLEOTIDE SEQUENCE [LARGE SCALE GENOMIC DNA]</scope>
</reference>
<keyword evidence="8" id="KW-1185">Reference proteome</keyword>
<evidence type="ECO:0000259" key="6">
    <source>
        <dbReference type="PROSITE" id="PS50405"/>
    </source>
</evidence>
<evidence type="ECO:0000256" key="2">
    <source>
        <dbReference type="ARBA" id="ARBA00022679"/>
    </source>
</evidence>
<dbReference type="Proteomes" id="UP001642540">
    <property type="component" value="Unassembled WGS sequence"/>
</dbReference>
<dbReference type="PANTHER" id="PTHR11571">
    <property type="entry name" value="GLUTATHIONE S-TRANSFERASE"/>
    <property type="match status" value="1"/>
</dbReference>
<feature type="domain" description="GST C-terminal" evidence="6">
    <location>
        <begin position="85"/>
        <end position="209"/>
    </location>
</feature>
<dbReference type="InterPro" id="IPR004045">
    <property type="entry name" value="Glutathione_S-Trfase_N"/>
</dbReference>
<dbReference type="PROSITE" id="PS50405">
    <property type="entry name" value="GST_CTER"/>
    <property type="match status" value="1"/>
</dbReference>
<dbReference type="Gene3D" id="3.40.30.10">
    <property type="entry name" value="Glutaredoxin"/>
    <property type="match status" value="1"/>
</dbReference>
<comment type="catalytic activity">
    <reaction evidence="4">
        <text>RX + glutathione = an S-substituted glutathione + a halide anion + H(+)</text>
        <dbReference type="Rhea" id="RHEA:16437"/>
        <dbReference type="ChEBI" id="CHEBI:15378"/>
        <dbReference type="ChEBI" id="CHEBI:16042"/>
        <dbReference type="ChEBI" id="CHEBI:17792"/>
        <dbReference type="ChEBI" id="CHEBI:57925"/>
        <dbReference type="ChEBI" id="CHEBI:90779"/>
        <dbReference type="EC" id="2.5.1.18"/>
    </reaction>
</comment>
<dbReference type="SUPFAM" id="SSF52833">
    <property type="entry name" value="Thioredoxin-like"/>
    <property type="match status" value="1"/>
</dbReference>
<dbReference type="InterPro" id="IPR036249">
    <property type="entry name" value="Thioredoxin-like_sf"/>
</dbReference>
<feature type="domain" description="GST N-terminal" evidence="5">
    <location>
        <begin position="1"/>
        <end position="83"/>
    </location>
</feature>
<proteinExistence type="inferred from homology"/>
<dbReference type="InterPro" id="IPR050213">
    <property type="entry name" value="GST_superfamily"/>
</dbReference>
<dbReference type="InterPro" id="IPR036282">
    <property type="entry name" value="Glutathione-S-Trfase_C_sf"/>
</dbReference>
<dbReference type="Gene3D" id="1.20.1050.10">
    <property type="match status" value="1"/>
</dbReference>
<evidence type="ECO:0000256" key="4">
    <source>
        <dbReference type="ARBA" id="ARBA00047960"/>
    </source>
</evidence>
<evidence type="ECO:0000256" key="1">
    <source>
        <dbReference type="ARBA" id="ARBA00012452"/>
    </source>
</evidence>
<accession>A0ABP1R8E4</accession>
<evidence type="ECO:0000313" key="7">
    <source>
        <dbReference type="EMBL" id="CAL8122941.1"/>
    </source>
</evidence>
<dbReference type="CDD" id="cd03192">
    <property type="entry name" value="GST_C_Sigma_like"/>
    <property type="match status" value="1"/>
</dbReference>
<name>A0ABP1R8E4_9HEXA</name>
<dbReference type="EMBL" id="CAXLJM020000068">
    <property type="protein sequence ID" value="CAL8122941.1"/>
    <property type="molecule type" value="Genomic_DNA"/>
</dbReference>
<evidence type="ECO:0000256" key="3">
    <source>
        <dbReference type="ARBA" id="ARBA00038317"/>
    </source>
</evidence>
<dbReference type="EC" id="2.5.1.18" evidence="1"/>
<dbReference type="PANTHER" id="PTHR11571:SF224">
    <property type="entry name" value="HEMATOPOIETIC PROSTAGLANDIN D SYNTHASE"/>
    <property type="match status" value="1"/>
</dbReference>
<evidence type="ECO:0000259" key="5">
    <source>
        <dbReference type="PROSITE" id="PS50404"/>
    </source>
</evidence>
<dbReference type="InterPro" id="IPR040079">
    <property type="entry name" value="Glutathione_S-Trfase"/>
</dbReference>
<gene>
    <name evidence="7" type="ORF">ODALV1_LOCUS20024</name>
</gene>
<comment type="similarity">
    <text evidence="3">Belongs to the GST superfamily. Sigma family.</text>
</comment>
<keyword evidence="2" id="KW-0808">Transferase</keyword>
<protein>
    <recommendedName>
        <fullName evidence="1">glutathione transferase</fullName>
        <ecNumber evidence="1">2.5.1.18</ecNumber>
    </recommendedName>
</protein>
<sequence>MSIKLYYFDGRGLAEPTRWILAYAGVEFEDIRAPLDLPVTIPPEIKAKCTWGQVPLVELEDGKKIAQSLAITRYFAKKHNLVPEDLYEAAVCDEYVDSIREFMQAWYVITHEKDPEKKQEKRQEVLKSTKQRFFDVFESIVAKSSDGKHLVGNSLTWADIYLTHGLNHVGLVHEIDLLNDYPALKKLSENVLQEKGIQAWVQKRPLTKF</sequence>
<dbReference type="SFLD" id="SFLDS00019">
    <property type="entry name" value="Glutathione_Transferase_(cytos"/>
    <property type="match status" value="1"/>
</dbReference>
<dbReference type="InterPro" id="IPR004046">
    <property type="entry name" value="GST_C"/>
</dbReference>